<comment type="caution">
    <text evidence="4">The sequence shown here is derived from an EMBL/GenBank/DDBJ whole genome shotgun (WGS) entry which is preliminary data.</text>
</comment>
<reference evidence="4" key="1">
    <citation type="submission" date="2022-07" db="EMBL/GenBank/DDBJ databases">
        <title>Phylogenomic reconstructions and comparative analyses of Kickxellomycotina fungi.</title>
        <authorList>
            <person name="Reynolds N.K."/>
            <person name="Stajich J.E."/>
            <person name="Barry K."/>
            <person name="Grigoriev I.V."/>
            <person name="Crous P."/>
            <person name="Smith M.E."/>
        </authorList>
    </citation>
    <scope>NUCLEOTIDE SEQUENCE</scope>
    <source>
        <strain evidence="4">NBRC 100468</strain>
    </source>
</reference>
<dbReference type="OrthoDB" id="10263003at2759"/>
<dbReference type="InterPro" id="IPR038495">
    <property type="entry name" value="ATPase_E_C"/>
</dbReference>
<evidence type="ECO:0000313" key="4">
    <source>
        <dbReference type="EMBL" id="KAJ1914343.1"/>
    </source>
</evidence>
<dbReference type="GO" id="GO:0033178">
    <property type="term" value="C:proton-transporting two-sector ATPase complex, catalytic domain"/>
    <property type="evidence" value="ECO:0007669"/>
    <property type="project" value="InterPro"/>
</dbReference>
<dbReference type="PANTHER" id="PTHR45715">
    <property type="entry name" value="ATPASE H+-TRANSPORTING V1 SUBUNIT E1A-RELATED"/>
    <property type="match status" value="1"/>
</dbReference>
<dbReference type="Gene3D" id="3.30.2320.30">
    <property type="entry name" value="ATP synthase, E subunit, C-terminal"/>
    <property type="match status" value="1"/>
</dbReference>
<evidence type="ECO:0000256" key="2">
    <source>
        <dbReference type="ARBA" id="ARBA00022448"/>
    </source>
</evidence>
<evidence type="ECO:0000313" key="5">
    <source>
        <dbReference type="Proteomes" id="UP001150538"/>
    </source>
</evidence>
<evidence type="ECO:0000256" key="3">
    <source>
        <dbReference type="ARBA" id="ARBA00023065"/>
    </source>
</evidence>
<keyword evidence="3" id="KW-0406">Ion transport</keyword>
<gene>
    <name evidence="4" type="primary">VMA4</name>
    <name evidence="4" type="ORF">H4219_004834</name>
</gene>
<dbReference type="GO" id="GO:0046961">
    <property type="term" value="F:proton-transporting ATPase activity, rotational mechanism"/>
    <property type="evidence" value="ECO:0007669"/>
    <property type="project" value="InterPro"/>
</dbReference>
<name>A0A9W8DQH1_9FUNG</name>
<dbReference type="SUPFAM" id="SSF160527">
    <property type="entry name" value="V-type ATPase subunit E-like"/>
    <property type="match status" value="1"/>
</dbReference>
<evidence type="ECO:0000256" key="1">
    <source>
        <dbReference type="ARBA" id="ARBA00005901"/>
    </source>
</evidence>
<dbReference type="Gene3D" id="6.10.250.1620">
    <property type="match status" value="1"/>
</dbReference>
<organism evidence="4 5">
    <name type="scientific">Mycoemilia scoparia</name>
    <dbReference type="NCBI Taxonomy" id="417184"/>
    <lineage>
        <taxon>Eukaryota</taxon>
        <taxon>Fungi</taxon>
        <taxon>Fungi incertae sedis</taxon>
        <taxon>Zoopagomycota</taxon>
        <taxon>Kickxellomycotina</taxon>
        <taxon>Kickxellomycetes</taxon>
        <taxon>Kickxellales</taxon>
        <taxon>Kickxellaceae</taxon>
        <taxon>Mycoemilia</taxon>
    </lineage>
</organism>
<dbReference type="Proteomes" id="UP001150538">
    <property type="component" value="Unassembled WGS sequence"/>
</dbReference>
<protein>
    <submittedName>
        <fullName evidence="4">V-ATPase V1 sector subunit E</fullName>
    </submittedName>
</protein>
<keyword evidence="2" id="KW-0813">Transport</keyword>
<accession>A0A9W8DQH1</accession>
<dbReference type="EMBL" id="JANBPU010000203">
    <property type="protein sequence ID" value="KAJ1914343.1"/>
    <property type="molecule type" value="Genomic_DNA"/>
</dbReference>
<sequence>MSSSQIASGGPSRALNDDQADQEMKKLIEFIRHEALEKSQEIKLKADEDFNIEKAKIVREDSVKLEQNFEKQVKQNEVKKRIVESKMNNASRLAVLKRQQELVDQVFEQVEAQLKKKVEDSKVYAKLVQTLCVEGLEKLGLSQIDETQPSVTVRVLVRNHLVEVARKSVKAAEDEFKAKHKKDGLVASKVKLDFDTSEYLSDNSIGGVHLSISNGSISVTNTIESRIQLCTEKALPMVRLSLFGPSPNRKFYN</sequence>
<keyword evidence="5" id="KW-1185">Reference proteome</keyword>
<comment type="similarity">
    <text evidence="1">Belongs to the V-ATPase E subunit family.</text>
</comment>
<dbReference type="Pfam" id="PF01991">
    <property type="entry name" value="vATP-synt_E"/>
    <property type="match status" value="1"/>
</dbReference>
<proteinExistence type="inferred from homology"/>
<dbReference type="InterPro" id="IPR002842">
    <property type="entry name" value="ATPase_V1_Esu"/>
</dbReference>
<dbReference type="AlphaFoldDB" id="A0A9W8DQH1"/>